<protein>
    <submittedName>
        <fullName evidence="1">Uncharacterized protein</fullName>
    </submittedName>
</protein>
<name>A0A5C2HDM5_9BACT</name>
<proteinExistence type="predicted"/>
<organism evidence="1 2">
    <name type="scientific">Arcobacter porcinus</name>
    <dbReference type="NCBI Taxonomy" id="1935204"/>
    <lineage>
        <taxon>Bacteria</taxon>
        <taxon>Pseudomonadati</taxon>
        <taxon>Campylobacterota</taxon>
        <taxon>Epsilonproteobacteria</taxon>
        <taxon>Campylobacterales</taxon>
        <taxon>Arcobacteraceae</taxon>
        <taxon>Arcobacter</taxon>
    </lineage>
</organism>
<dbReference type="EMBL" id="CP036246">
    <property type="protein sequence ID" value="QEP40917.1"/>
    <property type="molecule type" value="Genomic_DNA"/>
</dbReference>
<reference evidence="1 2" key="2">
    <citation type="submission" date="2019-09" db="EMBL/GenBank/DDBJ databases">
        <title>Taxonomic note: a critical rebuttal of the proposed division of the genus Arcobacter into six genera, emended descriptions of Arcobacter anaerophilus and the genus Arcobacter, and an assessment of genus-level boundaries for Epsilonproteobacteria using in silico genomic comparator tools.</title>
        <authorList>
            <person name="On S.L.W."/>
            <person name="Miller W.G."/>
            <person name="Biggs P."/>
            <person name="Cornelius A."/>
            <person name="Vandamme P."/>
        </authorList>
    </citation>
    <scope>NUCLEOTIDE SEQUENCE [LARGE SCALE GENOMIC DNA]</scope>
    <source>
        <strain evidence="1 2">CCUG 56899</strain>
    </source>
</reference>
<dbReference type="KEGG" id="apoc:APORC_1326"/>
<sequence length="84" mass="10044">MINKLKKILDEGVLPELKSEIEALEKMISKKKDSELEYELNYFKEVEKFYKEARKLIYEDKLSQKEAENILLDLEDMEEDEGQI</sequence>
<evidence type="ECO:0000313" key="2">
    <source>
        <dbReference type="Proteomes" id="UP000322644"/>
    </source>
</evidence>
<gene>
    <name evidence="1" type="ORF">APORC_1326</name>
</gene>
<reference evidence="1 2" key="1">
    <citation type="submission" date="2019-09" db="EMBL/GenBank/DDBJ databases">
        <title>Complete genome sequencing of four Arcobacter species reveals a diverse suite of mobile elements.</title>
        <authorList>
            <person name="Miller W.G."/>
            <person name="Yee E."/>
            <person name="Bono J.L."/>
        </authorList>
    </citation>
    <scope>NUCLEOTIDE SEQUENCE [LARGE SCALE GENOMIC DNA]</scope>
    <source>
        <strain evidence="1 2">CCUG 56899</strain>
    </source>
</reference>
<dbReference type="Proteomes" id="UP000322644">
    <property type="component" value="Chromosome"/>
</dbReference>
<dbReference type="RefSeq" id="WP_066246969.1">
    <property type="nucleotide sequence ID" value="NZ_CP036246.2"/>
</dbReference>
<dbReference type="AlphaFoldDB" id="A0A5C2HDM5"/>
<evidence type="ECO:0000313" key="1">
    <source>
        <dbReference type="EMBL" id="QEP40917.1"/>
    </source>
</evidence>
<accession>A0A5C2HDM5</accession>